<name>A0AAN8LPA1_9TELE</name>
<dbReference type="AlphaFoldDB" id="A0AAN8LPA1"/>
<evidence type="ECO:0000313" key="1">
    <source>
        <dbReference type="EMBL" id="KAK6305176.1"/>
    </source>
</evidence>
<dbReference type="EMBL" id="JAGTTL010000022">
    <property type="protein sequence ID" value="KAK6305176.1"/>
    <property type="molecule type" value="Genomic_DNA"/>
</dbReference>
<protein>
    <submittedName>
        <fullName evidence="1">Uncharacterized protein</fullName>
    </submittedName>
</protein>
<keyword evidence="2" id="KW-1185">Reference proteome</keyword>
<reference evidence="1 2" key="1">
    <citation type="submission" date="2021-04" db="EMBL/GenBank/DDBJ databases">
        <authorList>
            <person name="De Guttry C."/>
            <person name="Zahm M."/>
            <person name="Klopp C."/>
            <person name="Cabau C."/>
            <person name="Louis A."/>
            <person name="Berthelot C."/>
            <person name="Parey E."/>
            <person name="Roest Crollius H."/>
            <person name="Montfort J."/>
            <person name="Robinson-Rechavi M."/>
            <person name="Bucao C."/>
            <person name="Bouchez O."/>
            <person name="Gislard M."/>
            <person name="Lluch J."/>
            <person name="Milhes M."/>
            <person name="Lampietro C."/>
            <person name="Lopez Roques C."/>
            <person name="Donnadieu C."/>
            <person name="Braasch I."/>
            <person name="Desvignes T."/>
            <person name="Postlethwait J."/>
            <person name="Bobe J."/>
            <person name="Wedekind C."/>
            <person name="Guiguen Y."/>
        </authorList>
    </citation>
    <scope>NUCLEOTIDE SEQUENCE [LARGE SCALE GENOMIC DNA]</scope>
    <source>
        <strain evidence="1">Cs_M1</strain>
        <tissue evidence="1">Blood</tissue>
    </source>
</reference>
<evidence type="ECO:0000313" key="2">
    <source>
        <dbReference type="Proteomes" id="UP001356427"/>
    </source>
</evidence>
<comment type="caution">
    <text evidence="1">The sequence shown here is derived from an EMBL/GenBank/DDBJ whole genome shotgun (WGS) entry which is preliminary data.</text>
</comment>
<organism evidence="1 2">
    <name type="scientific">Coregonus suidteri</name>
    <dbReference type="NCBI Taxonomy" id="861788"/>
    <lineage>
        <taxon>Eukaryota</taxon>
        <taxon>Metazoa</taxon>
        <taxon>Chordata</taxon>
        <taxon>Craniata</taxon>
        <taxon>Vertebrata</taxon>
        <taxon>Euteleostomi</taxon>
        <taxon>Actinopterygii</taxon>
        <taxon>Neopterygii</taxon>
        <taxon>Teleostei</taxon>
        <taxon>Protacanthopterygii</taxon>
        <taxon>Salmoniformes</taxon>
        <taxon>Salmonidae</taxon>
        <taxon>Coregoninae</taxon>
        <taxon>Coregonus</taxon>
    </lineage>
</organism>
<proteinExistence type="predicted"/>
<dbReference type="Proteomes" id="UP001356427">
    <property type="component" value="Unassembled WGS sequence"/>
</dbReference>
<sequence>MYRLVRAQLAQRHLGLDGEEEQDVRQLDNARNLVHFRGRQQRRALLERPLSLRAEFQEEEGEAVRAHRCRAGAVLGTVLGPGVFPCLRTSRSRTRGRSTSHRLGYN</sequence>
<accession>A0AAN8LPA1</accession>
<gene>
    <name evidence="1" type="ORF">J4Q44_G00239560</name>
</gene>